<dbReference type="NCBIfam" id="TIGR01697">
    <property type="entry name" value="PNPH-PUNA-XAPA"/>
    <property type="match status" value="1"/>
</dbReference>
<proteinExistence type="inferred from homology"/>
<dbReference type="PROSITE" id="PS01240">
    <property type="entry name" value="PNP_MTAP_2"/>
    <property type="match status" value="1"/>
</dbReference>
<dbReference type="NCBIfam" id="NF006054">
    <property type="entry name" value="PRK08202.1"/>
    <property type="match status" value="1"/>
</dbReference>
<evidence type="ECO:0000259" key="7">
    <source>
        <dbReference type="Pfam" id="PF01048"/>
    </source>
</evidence>
<dbReference type="CDD" id="cd09009">
    <property type="entry name" value="PNP-EcPNPII_like"/>
    <property type="match status" value="1"/>
</dbReference>
<comment type="function">
    <text evidence="6">The purine nucleoside phosphorylases catalyze the phosphorolytic breakdown of the N-glycosidic bond in the beta-(deoxy)ribonucleoside molecules, with the formation of the corresponding free purine bases and pentose-1-phosphate.</text>
</comment>
<comment type="pathway">
    <text evidence="1 6">Purine metabolism; purine nucleoside salvage.</text>
</comment>
<dbReference type="Gene3D" id="3.40.50.1580">
    <property type="entry name" value="Nucleoside phosphorylase domain"/>
    <property type="match status" value="1"/>
</dbReference>
<evidence type="ECO:0000256" key="3">
    <source>
        <dbReference type="ARBA" id="ARBA00011233"/>
    </source>
</evidence>
<evidence type="ECO:0000256" key="1">
    <source>
        <dbReference type="ARBA" id="ARBA00005058"/>
    </source>
</evidence>
<reference evidence="8 9" key="1">
    <citation type="submission" date="2017-07" db="EMBL/GenBank/DDBJ databases">
        <title>Recovery of genomes from metagenomes via a dereplication, aggregation, and scoring strategy.</title>
        <authorList>
            <person name="Sieber C.M."/>
            <person name="Probst A.J."/>
            <person name="Sharrar A."/>
            <person name="Thomas B.C."/>
            <person name="Hess M."/>
            <person name="Tringe S.G."/>
            <person name="Banfield J.F."/>
        </authorList>
    </citation>
    <scope>NUCLEOTIDE SEQUENCE [LARGE SCALE GENOMIC DNA]</scope>
    <source>
        <strain evidence="8">JGI_Cruoil_03_51_56</strain>
    </source>
</reference>
<organism evidence="8 9">
    <name type="scientific">candidate division WOR-3 bacterium JGI_Cruoil_03_51_56</name>
    <dbReference type="NCBI Taxonomy" id="1973747"/>
    <lineage>
        <taxon>Bacteria</taxon>
        <taxon>Bacteria division WOR-3</taxon>
    </lineage>
</organism>
<dbReference type="Pfam" id="PF01048">
    <property type="entry name" value="PNP_UDP_1"/>
    <property type="match status" value="1"/>
</dbReference>
<gene>
    <name evidence="8" type="ORF">CH330_09420</name>
</gene>
<feature type="domain" description="Nucleoside phosphorylase" evidence="7">
    <location>
        <begin position="24"/>
        <end position="270"/>
    </location>
</feature>
<dbReference type="EC" id="2.4.2.1" evidence="6"/>
<sequence length="276" mass="30537">MTIKEQIKESAEAVRSKTRFHPNLGIILGTGLTQLADYVDTDTVISYKEIPHFPEPTVESHHGRLVLGVLSGQKVLVMQGRFHYYEGYNLKQITHPVRVMKELGVKTLIVSNASGGLNPQFQPGDIVVITDHINLSGHNPLRGPNDESLGPRFPDMFQCYEPKLIARAEKTALDLHMQLRRGVYAWVTGPNLETAAECRYIRKTGADMVGMSTVPEVLVAHHAGLQVLGFSVITDMGLADALKPVDLAEVLRVARNAEPKLTTLLLELLKRTKTFA</sequence>
<dbReference type="GO" id="GO:0004731">
    <property type="term" value="F:purine-nucleoside phosphorylase activity"/>
    <property type="evidence" value="ECO:0007669"/>
    <property type="project" value="UniProtKB-EC"/>
</dbReference>
<comment type="similarity">
    <text evidence="2 6">Belongs to the PNP/MTAP phosphorylase family.</text>
</comment>
<protein>
    <recommendedName>
        <fullName evidence="6">Purine nucleoside phosphorylase</fullName>
        <ecNumber evidence="6">2.4.2.1</ecNumber>
    </recommendedName>
    <alternativeName>
        <fullName evidence="6">Inosine-guanosine phosphorylase</fullName>
    </alternativeName>
</protein>
<dbReference type="InterPro" id="IPR000845">
    <property type="entry name" value="Nucleoside_phosphorylase_d"/>
</dbReference>
<dbReference type="InterPro" id="IPR035994">
    <property type="entry name" value="Nucleoside_phosphorylase_sf"/>
</dbReference>
<dbReference type="UniPathway" id="UPA00606"/>
<dbReference type="InterPro" id="IPR011270">
    <property type="entry name" value="Pur_Nuc_Pase_Ino/Guo-sp"/>
</dbReference>
<keyword evidence="4 6" id="KW-0328">Glycosyltransferase</keyword>
<evidence type="ECO:0000313" key="9">
    <source>
        <dbReference type="Proteomes" id="UP000215559"/>
    </source>
</evidence>
<name>A0A235BPD1_UNCW3</name>
<dbReference type="InterPro" id="IPR018099">
    <property type="entry name" value="Purine_phosphorylase-2_CS"/>
</dbReference>
<keyword evidence="5 6" id="KW-0808">Transferase</keyword>
<dbReference type="GO" id="GO:0009116">
    <property type="term" value="P:nucleoside metabolic process"/>
    <property type="evidence" value="ECO:0007669"/>
    <property type="project" value="InterPro"/>
</dbReference>
<dbReference type="PIRSF" id="PIRSF000477">
    <property type="entry name" value="PurNPase"/>
    <property type="match status" value="1"/>
</dbReference>
<comment type="subunit">
    <text evidence="3">Homotrimer.</text>
</comment>
<evidence type="ECO:0000256" key="4">
    <source>
        <dbReference type="ARBA" id="ARBA00022676"/>
    </source>
</evidence>
<evidence type="ECO:0000256" key="2">
    <source>
        <dbReference type="ARBA" id="ARBA00006751"/>
    </source>
</evidence>
<dbReference type="Proteomes" id="UP000215559">
    <property type="component" value="Unassembled WGS sequence"/>
</dbReference>
<evidence type="ECO:0000256" key="6">
    <source>
        <dbReference type="PIRNR" id="PIRNR000477"/>
    </source>
</evidence>
<dbReference type="InterPro" id="IPR011268">
    <property type="entry name" value="Purine_phosphorylase"/>
</dbReference>
<accession>A0A235BPD1</accession>
<dbReference type="AlphaFoldDB" id="A0A235BPD1"/>
<evidence type="ECO:0000313" key="8">
    <source>
        <dbReference type="EMBL" id="OYD14081.1"/>
    </source>
</evidence>
<dbReference type="SUPFAM" id="SSF53167">
    <property type="entry name" value="Purine and uridine phosphorylases"/>
    <property type="match status" value="1"/>
</dbReference>
<dbReference type="GO" id="GO:0005737">
    <property type="term" value="C:cytoplasm"/>
    <property type="evidence" value="ECO:0007669"/>
    <property type="project" value="TreeGrafter"/>
</dbReference>
<dbReference type="NCBIfam" id="TIGR01700">
    <property type="entry name" value="PNPH"/>
    <property type="match status" value="1"/>
</dbReference>
<dbReference type="EMBL" id="NOZP01000182">
    <property type="protein sequence ID" value="OYD14081.1"/>
    <property type="molecule type" value="Genomic_DNA"/>
</dbReference>
<comment type="caution">
    <text evidence="8">The sequence shown here is derived from an EMBL/GenBank/DDBJ whole genome shotgun (WGS) entry which is preliminary data.</text>
</comment>
<evidence type="ECO:0000256" key="5">
    <source>
        <dbReference type="ARBA" id="ARBA00022679"/>
    </source>
</evidence>
<dbReference type="PANTHER" id="PTHR11904:SF9">
    <property type="entry name" value="PURINE NUCLEOSIDE PHOSPHORYLASE-RELATED"/>
    <property type="match status" value="1"/>
</dbReference>
<dbReference type="PANTHER" id="PTHR11904">
    <property type="entry name" value="METHYLTHIOADENOSINE/PURINE NUCLEOSIDE PHOSPHORYLASE"/>
    <property type="match status" value="1"/>
</dbReference>